<feature type="transmembrane region" description="Helical" evidence="1">
    <location>
        <begin position="171"/>
        <end position="190"/>
    </location>
</feature>
<keyword evidence="1" id="KW-0812">Transmembrane</keyword>
<evidence type="ECO:0000313" key="2">
    <source>
        <dbReference type="EMBL" id="GMT10319.1"/>
    </source>
</evidence>
<keyword evidence="1" id="KW-1133">Transmembrane helix</keyword>
<evidence type="ECO:0000256" key="1">
    <source>
        <dbReference type="SAM" id="Phobius"/>
    </source>
</evidence>
<sequence>DFVYLENRENVKIFVVSHCFLPMDRNFFYFERTFLSFLLFLPLLLRCSTTRSTIGLLLLFSVVQLSDQIVNLPVRFRVLVDGIPSTSVLGASQLPGPSIIRSDCSWHRIQGFLFLSLSNFLRLFLRLLMLLIVVVFPIRVDFCECRVFILFHRRSFPNLQFLLIQFKLSRFLRFLQFLLLFLFFFLLFFLRSRSFRFALVLTIRLNLNLILLFFLLLL</sequence>
<keyword evidence="3" id="KW-1185">Reference proteome</keyword>
<organism evidence="2 3">
    <name type="scientific">Pristionchus fissidentatus</name>
    <dbReference type="NCBI Taxonomy" id="1538716"/>
    <lineage>
        <taxon>Eukaryota</taxon>
        <taxon>Metazoa</taxon>
        <taxon>Ecdysozoa</taxon>
        <taxon>Nematoda</taxon>
        <taxon>Chromadorea</taxon>
        <taxon>Rhabditida</taxon>
        <taxon>Rhabditina</taxon>
        <taxon>Diplogasteromorpha</taxon>
        <taxon>Diplogasteroidea</taxon>
        <taxon>Neodiplogasteridae</taxon>
        <taxon>Pristionchus</taxon>
    </lineage>
</organism>
<feature type="transmembrane region" description="Helical" evidence="1">
    <location>
        <begin position="123"/>
        <end position="151"/>
    </location>
</feature>
<feature type="non-terminal residue" evidence="2">
    <location>
        <position position="1"/>
    </location>
</feature>
<dbReference type="Proteomes" id="UP001432322">
    <property type="component" value="Unassembled WGS sequence"/>
</dbReference>
<dbReference type="EMBL" id="BTSY01000001">
    <property type="protein sequence ID" value="GMT10319.1"/>
    <property type="molecule type" value="Genomic_DNA"/>
</dbReference>
<dbReference type="AlphaFoldDB" id="A0AAV5UVG7"/>
<comment type="caution">
    <text evidence="2">The sequence shown here is derived from an EMBL/GenBank/DDBJ whole genome shotgun (WGS) entry which is preliminary data.</text>
</comment>
<proteinExistence type="predicted"/>
<accession>A0AAV5UVG7</accession>
<feature type="transmembrane region" description="Helical" evidence="1">
    <location>
        <begin position="197"/>
        <end position="217"/>
    </location>
</feature>
<reference evidence="2" key="1">
    <citation type="submission" date="2023-10" db="EMBL/GenBank/DDBJ databases">
        <title>Genome assembly of Pristionchus species.</title>
        <authorList>
            <person name="Yoshida K."/>
            <person name="Sommer R.J."/>
        </authorList>
    </citation>
    <scope>NUCLEOTIDE SEQUENCE</scope>
    <source>
        <strain evidence="2">RS5133</strain>
    </source>
</reference>
<keyword evidence="1" id="KW-0472">Membrane</keyword>
<protein>
    <recommendedName>
        <fullName evidence="4">G protein-coupled receptor</fullName>
    </recommendedName>
</protein>
<evidence type="ECO:0000313" key="3">
    <source>
        <dbReference type="Proteomes" id="UP001432322"/>
    </source>
</evidence>
<feature type="non-terminal residue" evidence="2">
    <location>
        <position position="218"/>
    </location>
</feature>
<feature type="transmembrane region" description="Helical" evidence="1">
    <location>
        <begin position="27"/>
        <end position="45"/>
    </location>
</feature>
<name>A0AAV5UVG7_9BILA</name>
<evidence type="ECO:0008006" key="4">
    <source>
        <dbReference type="Google" id="ProtNLM"/>
    </source>
</evidence>
<gene>
    <name evidence="2" type="ORF">PFISCL1PPCAC_1616</name>
</gene>